<dbReference type="AlphaFoldDB" id="A0A895XKS7"/>
<organism evidence="4 5">
    <name type="scientific">Natronoglycomyces albus</name>
    <dbReference type="NCBI Taxonomy" id="2811108"/>
    <lineage>
        <taxon>Bacteria</taxon>
        <taxon>Bacillati</taxon>
        <taxon>Actinomycetota</taxon>
        <taxon>Actinomycetes</taxon>
        <taxon>Glycomycetales</taxon>
        <taxon>Glycomycetaceae</taxon>
        <taxon>Natronoglycomyces</taxon>
    </lineage>
</organism>
<dbReference type="InterPro" id="IPR054120">
    <property type="entry name" value="PBPA_dimer"/>
</dbReference>
<evidence type="ECO:0000259" key="3">
    <source>
        <dbReference type="Pfam" id="PF21922"/>
    </source>
</evidence>
<dbReference type="GO" id="GO:0071555">
    <property type="term" value="P:cell wall organization"/>
    <property type="evidence" value="ECO:0007669"/>
    <property type="project" value="TreeGrafter"/>
</dbReference>
<dbReference type="Pfam" id="PF00905">
    <property type="entry name" value="Transpeptidase"/>
    <property type="match status" value="1"/>
</dbReference>
<dbReference type="SUPFAM" id="SSF56601">
    <property type="entry name" value="beta-lactamase/transpeptidase-like"/>
    <property type="match status" value="1"/>
</dbReference>
<dbReference type="Proteomes" id="UP000662939">
    <property type="component" value="Chromosome"/>
</dbReference>
<feature type="region of interest" description="Disordered" evidence="1">
    <location>
        <begin position="412"/>
        <end position="440"/>
    </location>
</feature>
<dbReference type="EMBL" id="CP070496">
    <property type="protein sequence ID" value="QSB05667.1"/>
    <property type="molecule type" value="Genomic_DNA"/>
</dbReference>
<dbReference type="PANTHER" id="PTHR30627">
    <property type="entry name" value="PEPTIDOGLYCAN D,D-TRANSPEPTIDASE"/>
    <property type="match status" value="1"/>
</dbReference>
<dbReference type="InterPro" id="IPR001460">
    <property type="entry name" value="PCN-bd_Tpept"/>
</dbReference>
<sequence length="490" mass="52740">MNVTVRRMAGVSLVLFVLLFAQVTRVQFFNHEFYDTHHLNARALIAEYSVQRGSILAGDTVIAQSVETDAERIRFERNFPEGALYSNIHGYKSHNYANSGLEHTENRVLTGDSSVFFFRQIADAFTGFERPGGNVLTTLNHDMQVAAFEGLQNSGSDGGVVAIDPTTGAILAQATNPAWDLNDISSNSGDVSSAAWAELQEQEAAGVNPATDRTRQTHYAPGSTFKTLVAAAAVRELGYSADTMVSAGNSYELPNTDHVITNSTNQCPEGQLTLQEAFARSCNTTFAQMCVEELTADHLLDIARDFGFGEDLTTPLWTAASGIGDVSDPAYRAQSCIGQQDVHTTVTQNAMIAAAVANDGKLMEPYLVDEIQDYDGSTMRRNNSSQLNQVLSASEAHEMRKIMQAVVEERGTAPGAQISGHTVGGKTGTAENTDSEGNKRPNHGWFIAWADDAEGNPSIAVAVFLHQHGDGGATQAAQIARTLMSMHLDG</sequence>
<dbReference type="RefSeq" id="WP_213171679.1">
    <property type="nucleotide sequence ID" value="NZ_CP070496.1"/>
</dbReference>
<feature type="domain" description="Penicillin binding protein A dimerisation" evidence="3">
    <location>
        <begin position="52"/>
        <end position="135"/>
    </location>
</feature>
<protein>
    <recommendedName>
        <fullName evidence="6">Penicillin-binding protein 2</fullName>
    </recommendedName>
</protein>
<evidence type="ECO:0000313" key="4">
    <source>
        <dbReference type="EMBL" id="QSB05667.1"/>
    </source>
</evidence>
<keyword evidence="5" id="KW-1185">Reference proteome</keyword>
<proteinExistence type="predicted"/>
<dbReference type="Gene3D" id="3.40.710.10">
    <property type="entry name" value="DD-peptidase/beta-lactamase superfamily"/>
    <property type="match status" value="1"/>
</dbReference>
<dbReference type="InterPro" id="IPR050515">
    <property type="entry name" value="Beta-lactam/transpept"/>
</dbReference>
<dbReference type="GO" id="GO:0071972">
    <property type="term" value="F:peptidoglycan L,D-transpeptidase activity"/>
    <property type="evidence" value="ECO:0007669"/>
    <property type="project" value="TreeGrafter"/>
</dbReference>
<dbReference type="InterPro" id="IPR012338">
    <property type="entry name" value="Beta-lactam/transpept-like"/>
</dbReference>
<evidence type="ECO:0008006" key="6">
    <source>
        <dbReference type="Google" id="ProtNLM"/>
    </source>
</evidence>
<dbReference type="PANTHER" id="PTHR30627:SF24">
    <property type="entry name" value="PENICILLIN-BINDING PROTEIN 4B"/>
    <property type="match status" value="1"/>
</dbReference>
<evidence type="ECO:0000313" key="5">
    <source>
        <dbReference type="Proteomes" id="UP000662939"/>
    </source>
</evidence>
<dbReference type="Pfam" id="PF21922">
    <property type="entry name" value="PBP_dimer_2"/>
    <property type="match status" value="1"/>
</dbReference>
<accession>A0A895XKS7</accession>
<dbReference type="Gene3D" id="3.90.1310.10">
    <property type="entry name" value="Penicillin-binding protein 2a (Domain 2)"/>
    <property type="match status" value="1"/>
</dbReference>
<dbReference type="KEGG" id="nav:JQS30_01685"/>
<gene>
    <name evidence="4" type="ORF">JQS30_01685</name>
</gene>
<feature type="domain" description="Penicillin-binding protein transpeptidase" evidence="2">
    <location>
        <begin position="158"/>
        <end position="484"/>
    </location>
</feature>
<evidence type="ECO:0000259" key="2">
    <source>
        <dbReference type="Pfam" id="PF00905"/>
    </source>
</evidence>
<dbReference type="GO" id="GO:0005886">
    <property type="term" value="C:plasma membrane"/>
    <property type="evidence" value="ECO:0007669"/>
    <property type="project" value="TreeGrafter"/>
</dbReference>
<evidence type="ECO:0000256" key="1">
    <source>
        <dbReference type="SAM" id="MobiDB-lite"/>
    </source>
</evidence>
<dbReference type="GO" id="GO:0008658">
    <property type="term" value="F:penicillin binding"/>
    <property type="evidence" value="ECO:0007669"/>
    <property type="project" value="InterPro"/>
</dbReference>
<name>A0A895XKS7_9ACTN</name>
<reference evidence="4" key="1">
    <citation type="submission" date="2021-02" db="EMBL/GenBank/DDBJ databases">
        <title>Natronoglycomyces albus gen. nov., sp. nov, a haloalkaliphilic actinobacterium from a soda solonchak soil.</title>
        <authorList>
            <person name="Sorokin D.Y."/>
            <person name="Khijniak T.V."/>
            <person name="Zakharycheva A.P."/>
            <person name="Boueva O.V."/>
            <person name="Ariskina E.V."/>
            <person name="Hahnke R.L."/>
            <person name="Bunk B."/>
            <person name="Sproer C."/>
            <person name="Schumann P."/>
            <person name="Evtushenko L.I."/>
            <person name="Kublanov I.V."/>
        </authorList>
    </citation>
    <scope>NUCLEOTIDE SEQUENCE</scope>
    <source>
        <strain evidence="4">DSM 106290</strain>
    </source>
</reference>